<organism evidence="1">
    <name type="scientific">Zea mays</name>
    <name type="common">Maize</name>
    <dbReference type="NCBI Taxonomy" id="4577"/>
    <lineage>
        <taxon>Eukaryota</taxon>
        <taxon>Viridiplantae</taxon>
        <taxon>Streptophyta</taxon>
        <taxon>Embryophyta</taxon>
        <taxon>Tracheophyta</taxon>
        <taxon>Spermatophyta</taxon>
        <taxon>Magnoliopsida</taxon>
        <taxon>Liliopsida</taxon>
        <taxon>Poales</taxon>
        <taxon>Poaceae</taxon>
        <taxon>PACMAD clade</taxon>
        <taxon>Panicoideae</taxon>
        <taxon>Andropogonodae</taxon>
        <taxon>Andropogoneae</taxon>
        <taxon>Tripsacinae</taxon>
        <taxon>Zea</taxon>
    </lineage>
</organism>
<evidence type="ECO:0000313" key="1">
    <source>
        <dbReference type="EMBL" id="ACN25389.1"/>
    </source>
</evidence>
<reference evidence="1" key="1">
    <citation type="journal article" date="2009" name="PLoS Genet.">
        <title>Sequencing, mapping, and analysis of 27,455 maize full-length cDNAs.</title>
        <authorList>
            <person name="Soderlund C."/>
            <person name="Descour A."/>
            <person name="Kudrna D."/>
            <person name="Bomhoff M."/>
            <person name="Boyd L."/>
            <person name="Currie J."/>
            <person name="Angelova A."/>
            <person name="Collura K."/>
            <person name="Wissotski M."/>
            <person name="Ashley E."/>
            <person name="Morrow D."/>
            <person name="Fernandes J."/>
            <person name="Walbot V."/>
            <person name="Yu Y."/>
        </authorList>
    </citation>
    <scope>NUCLEOTIDE SEQUENCE</scope>
    <source>
        <strain evidence="1">B73</strain>
    </source>
</reference>
<accession>C0HED6</accession>
<sequence length="104" mass="11509">MIAVCICSSILSSESHMLLFLRRSSFFIAFFSSLRFSFFRQLSSFSALSFMRVWRKSSSNARRSAARVWAAASLAALRSWLAARAASALASAFRCRSACNSCTS</sequence>
<protein>
    <submittedName>
        <fullName evidence="1">Uncharacterized protein</fullName>
    </submittedName>
</protein>
<name>C0HED6_MAIZE</name>
<reference evidence="1" key="2">
    <citation type="submission" date="2012-06" db="EMBL/GenBank/DDBJ databases">
        <authorList>
            <person name="Yu Y."/>
            <person name="Currie J."/>
            <person name="Lomeli R."/>
            <person name="Angelova A."/>
            <person name="Collura K."/>
            <person name="Wissotski M."/>
            <person name="Campos D."/>
            <person name="Kudrna D."/>
            <person name="Golser W."/>
            <person name="Ashely E."/>
            <person name="Descour A."/>
            <person name="Fernandes J."/>
            <person name="Soderlund C."/>
            <person name="Walbot V."/>
        </authorList>
    </citation>
    <scope>NUCLEOTIDE SEQUENCE</scope>
    <source>
        <strain evidence="1">B73</strain>
    </source>
</reference>
<dbReference type="EMBL" id="BT060692">
    <property type="protein sequence ID" value="ACN25389.1"/>
    <property type="molecule type" value="mRNA"/>
</dbReference>
<dbReference type="AlphaFoldDB" id="C0HED6"/>
<proteinExistence type="evidence at transcript level"/>